<evidence type="ECO:0000313" key="3">
    <source>
        <dbReference type="EMBL" id="SKB57882.1"/>
    </source>
</evidence>
<evidence type="ECO:0000259" key="2">
    <source>
        <dbReference type="SMART" id="SM01008"/>
    </source>
</evidence>
<keyword evidence="1" id="KW-0472">Membrane</keyword>
<evidence type="ECO:0000256" key="1">
    <source>
        <dbReference type="SAM" id="Phobius"/>
    </source>
</evidence>
<keyword evidence="1" id="KW-0812">Transmembrane</keyword>
<dbReference type="SMART" id="SM01008">
    <property type="entry name" value="Ald_Xan_dh_C"/>
    <property type="match status" value="1"/>
</dbReference>
<dbReference type="PIRSF" id="PIRSF036389">
    <property type="entry name" value="IOR_B"/>
    <property type="match status" value="1"/>
</dbReference>
<dbReference type="Proteomes" id="UP000189818">
    <property type="component" value="Unassembled WGS sequence"/>
</dbReference>
<dbReference type="Gene3D" id="3.30.365.10">
    <property type="entry name" value="Aldehyde oxidase/xanthine dehydrogenase, molybdopterin binding domain"/>
    <property type="match status" value="4"/>
</dbReference>
<dbReference type="Gene3D" id="3.90.1170.50">
    <property type="entry name" value="Aldehyde oxidase/xanthine dehydrogenase, a/b hammerhead"/>
    <property type="match status" value="1"/>
</dbReference>
<dbReference type="InterPro" id="IPR037165">
    <property type="entry name" value="AldOxase/xan_DH_Mopterin-bd_sf"/>
</dbReference>
<dbReference type="PANTHER" id="PTHR47495:SF2">
    <property type="entry name" value="ALDEHYDE DEHYDROGENASE"/>
    <property type="match status" value="1"/>
</dbReference>
<dbReference type="InterPro" id="IPR000674">
    <property type="entry name" value="Ald_Oxase/Xan_DH_a/b"/>
</dbReference>
<dbReference type="GO" id="GO:0016491">
    <property type="term" value="F:oxidoreductase activity"/>
    <property type="evidence" value="ECO:0007669"/>
    <property type="project" value="InterPro"/>
</dbReference>
<dbReference type="InterPro" id="IPR012368">
    <property type="entry name" value="OxRdtase_Mopterin-bd_su_IorB"/>
</dbReference>
<reference evidence="4" key="1">
    <citation type="submission" date="2017-02" db="EMBL/GenBank/DDBJ databases">
        <authorList>
            <person name="Varghese N."/>
            <person name="Submissions S."/>
        </authorList>
    </citation>
    <scope>NUCLEOTIDE SEQUENCE [LARGE SCALE GENOMIC DNA]</scope>
    <source>
        <strain evidence="4">UM2</strain>
    </source>
</reference>
<feature type="transmembrane region" description="Helical" evidence="1">
    <location>
        <begin position="39"/>
        <end position="56"/>
    </location>
</feature>
<dbReference type="Pfam" id="PF20256">
    <property type="entry name" value="MoCoBD_2"/>
    <property type="match status" value="2"/>
</dbReference>
<feature type="domain" description="Aldehyde oxidase/xanthine dehydrogenase a/b hammerhead" evidence="2">
    <location>
        <begin position="262"/>
        <end position="340"/>
    </location>
</feature>
<dbReference type="AlphaFoldDB" id="A0A1T5CED5"/>
<dbReference type="Pfam" id="PF02738">
    <property type="entry name" value="MoCoBD_1"/>
    <property type="match status" value="1"/>
</dbReference>
<organism evidence="3 4">
    <name type="scientific">Rhizorhabdus histidinilytica</name>
    <dbReference type="NCBI Taxonomy" id="439228"/>
    <lineage>
        <taxon>Bacteria</taxon>
        <taxon>Pseudomonadati</taxon>
        <taxon>Pseudomonadota</taxon>
        <taxon>Alphaproteobacteria</taxon>
        <taxon>Sphingomonadales</taxon>
        <taxon>Sphingomonadaceae</taxon>
        <taxon>Rhizorhabdus</taxon>
    </lineage>
</organism>
<dbReference type="OrthoDB" id="9767994at2"/>
<dbReference type="RefSeq" id="WP_079647936.1">
    <property type="nucleotide sequence ID" value="NZ_FUYM01000004.1"/>
</dbReference>
<dbReference type="EMBL" id="FUYM01000004">
    <property type="protein sequence ID" value="SKB57882.1"/>
    <property type="molecule type" value="Genomic_DNA"/>
</dbReference>
<keyword evidence="4" id="KW-1185">Reference proteome</keyword>
<sequence>MTIAVVSHNRPAYHDRMHARIEREDGVGKPRRGVTRRSLLVGGGAAAGLVLGWAVWPRRYAPNLALGPGEQLFNAFLKIATDGRVIVAVPQAEMGQGVYTSMPQILADELGADWRTVGVEPAPINPVYANSLLVEEQARERLPAWLHAPGEWAAREVAIRMNLTITGGSSSIRSFETRLREAGAAARSLLCMAAADRWGIDWKACDTEAGFVVRGSDRMRFGELAEAAARMTPPDELRLRDRDERTLLGRPVPRLDLPAKVDGSAQMGADIRLPGMVYASIAHGPYGDAHPVKMTTAAADETPGVMAVLTNPGWVAVVGTNWWAADRGLEALAVEFETRAPRPDDGSVRRALAAALDKGEGERFVEHGDPDATLTGQGVVTAAYSVPMLAHAPMETLTATARFGDGGVEVWVPTQAAPMARAAVARAVGLDEGRVTIYPTLVGGGFGRKTEVQAAVEAAIIASKVRKPVQLVWPRREDIQHGRFRPPASARLKAKLGPAGAIAGWSARIAAPSTNAEMMVRLTGGERKASYGADRGAVEGAAPPYAIAALAVEHIEAATGVPTGAWRSVANSYTAFFTESFIDELALVAGLDPLSFRMQALSGQPRLARCLQMAASIGAWQGGEPGTGQGLAVHSCFGSHVAMLVEARIEGDQVKVPNVTAVVDVGRTIHPDIVRQQVEGGILWGLANAFGDGISIRGGIVAAQNFDGLGLPDLTSTPEIRVEIIPSELPPGGAGEIAVPPVAPAVANAIFAATGKRLRHLPLRLSDA</sequence>
<keyword evidence="1" id="KW-1133">Transmembrane helix</keyword>
<dbReference type="SUPFAM" id="SSF56003">
    <property type="entry name" value="Molybdenum cofactor-binding domain"/>
    <property type="match status" value="2"/>
</dbReference>
<dbReference type="InterPro" id="IPR052516">
    <property type="entry name" value="N-heterocyclic_Hydroxylase"/>
</dbReference>
<dbReference type="InterPro" id="IPR036856">
    <property type="entry name" value="Ald_Oxase/Xan_DH_a/b_sf"/>
</dbReference>
<gene>
    <name evidence="3" type="ORF">SAMN06295920_10412</name>
</gene>
<evidence type="ECO:0000313" key="4">
    <source>
        <dbReference type="Proteomes" id="UP000189818"/>
    </source>
</evidence>
<dbReference type="InterPro" id="IPR008274">
    <property type="entry name" value="AldOxase/xan_DH_MoCoBD1"/>
</dbReference>
<proteinExistence type="predicted"/>
<protein>
    <submittedName>
        <fullName evidence="3">Isoquinoline 1-oxidoreductase, beta subunit</fullName>
    </submittedName>
</protein>
<dbReference type="STRING" id="439228.SAMN06295920_10412"/>
<accession>A0A1T5CED5</accession>
<dbReference type="InterPro" id="IPR046867">
    <property type="entry name" value="AldOxase/xan_DH_MoCoBD2"/>
</dbReference>
<name>A0A1T5CED5_9SPHN</name>
<dbReference type="PANTHER" id="PTHR47495">
    <property type="entry name" value="ALDEHYDE DEHYDROGENASE"/>
    <property type="match status" value="1"/>
</dbReference>
<dbReference type="SUPFAM" id="SSF54665">
    <property type="entry name" value="CO dehydrogenase molybdoprotein N-domain-like"/>
    <property type="match status" value="1"/>
</dbReference>